<dbReference type="Gene3D" id="3.40.50.1240">
    <property type="entry name" value="Phosphoglycerate mutase-like"/>
    <property type="match status" value="1"/>
</dbReference>
<keyword evidence="1" id="KW-0472">Membrane</keyword>
<dbReference type="InterPro" id="IPR029033">
    <property type="entry name" value="His_PPase_superfam"/>
</dbReference>
<sequence>MSSGNGDQLLGVVLLARHGDRQGFYQDPNSYTPFGTAITPTGTEEELQLGTFLRQRYLNETSPNFIHDISQTRADITQVLVRADAGGEGGVIYNSALALLQGLYPPTPSWNETLANGTVVVGASNGYQFIPVESVEPSNDVSLEGWTSCGPFTTATNAFYASPEFQAKANENADFLDSLKQYLDGRQVSLQNMWNIYDFLNVRYIHDANFVRRFPHPMLAQARNLANWHEYGVFSDPSPGGIRNIAGRTILPSILNGLGDIANSSNPLKILYQAISYKPFISLFNMTGVAQQHPELAGIVDYAATVAFEVRSSSNGPVIRFNFKNGTLESDFTTYPLFGTSDDVPLSTFVDRLSDVAINDTPEWCTVCQNSNDRGCGDLTLAAGQAIDSERLHPVGAGLLGAAMAVACMIILFLFAWFLGFIQCGKKTKRTKRGSSYSESDVVKV</sequence>
<dbReference type="AlphaFoldDB" id="A0A8H5LKP6"/>
<dbReference type="PANTHER" id="PTHR11567">
    <property type="entry name" value="ACID PHOSPHATASE-RELATED"/>
    <property type="match status" value="1"/>
</dbReference>
<comment type="caution">
    <text evidence="2">The sequence shown here is derived from an EMBL/GenBank/DDBJ whole genome shotgun (WGS) entry which is preliminary data.</text>
</comment>
<feature type="transmembrane region" description="Helical" evidence="1">
    <location>
        <begin position="399"/>
        <end position="422"/>
    </location>
</feature>
<protein>
    <recommendedName>
        <fullName evidence="4">Phosphoglycerate mutase-like protein</fullName>
    </recommendedName>
</protein>
<accession>A0A8H5LKP6</accession>
<keyword evidence="1" id="KW-1133">Transmembrane helix</keyword>
<keyword evidence="3" id="KW-1185">Reference proteome</keyword>
<organism evidence="2 3">
    <name type="scientific">Leucocoprinus leucothites</name>
    <dbReference type="NCBI Taxonomy" id="201217"/>
    <lineage>
        <taxon>Eukaryota</taxon>
        <taxon>Fungi</taxon>
        <taxon>Dikarya</taxon>
        <taxon>Basidiomycota</taxon>
        <taxon>Agaricomycotina</taxon>
        <taxon>Agaricomycetes</taxon>
        <taxon>Agaricomycetidae</taxon>
        <taxon>Agaricales</taxon>
        <taxon>Agaricineae</taxon>
        <taxon>Agaricaceae</taxon>
        <taxon>Leucocoprinus</taxon>
    </lineage>
</organism>
<evidence type="ECO:0008006" key="4">
    <source>
        <dbReference type="Google" id="ProtNLM"/>
    </source>
</evidence>
<dbReference type="Proteomes" id="UP000559027">
    <property type="component" value="Unassembled WGS sequence"/>
</dbReference>
<gene>
    <name evidence="2" type="ORF">D9756_004844</name>
</gene>
<reference evidence="2 3" key="1">
    <citation type="journal article" date="2020" name="ISME J.">
        <title>Uncovering the hidden diversity of litter-decomposition mechanisms in mushroom-forming fungi.</title>
        <authorList>
            <person name="Floudas D."/>
            <person name="Bentzer J."/>
            <person name="Ahren D."/>
            <person name="Johansson T."/>
            <person name="Persson P."/>
            <person name="Tunlid A."/>
        </authorList>
    </citation>
    <scope>NUCLEOTIDE SEQUENCE [LARGE SCALE GENOMIC DNA]</scope>
    <source>
        <strain evidence="2 3">CBS 146.42</strain>
    </source>
</reference>
<evidence type="ECO:0000313" key="2">
    <source>
        <dbReference type="EMBL" id="KAF5360653.1"/>
    </source>
</evidence>
<name>A0A8H5LKP6_9AGAR</name>
<dbReference type="EMBL" id="JAACJO010000003">
    <property type="protein sequence ID" value="KAF5360653.1"/>
    <property type="molecule type" value="Genomic_DNA"/>
</dbReference>
<evidence type="ECO:0000313" key="3">
    <source>
        <dbReference type="Proteomes" id="UP000559027"/>
    </source>
</evidence>
<dbReference type="GO" id="GO:0016791">
    <property type="term" value="F:phosphatase activity"/>
    <property type="evidence" value="ECO:0007669"/>
    <property type="project" value="TreeGrafter"/>
</dbReference>
<evidence type="ECO:0000256" key="1">
    <source>
        <dbReference type="SAM" id="Phobius"/>
    </source>
</evidence>
<dbReference type="OrthoDB" id="258392at2759"/>
<proteinExistence type="predicted"/>
<keyword evidence="1" id="KW-0812">Transmembrane</keyword>
<dbReference type="SUPFAM" id="SSF53254">
    <property type="entry name" value="Phosphoglycerate mutase-like"/>
    <property type="match status" value="1"/>
</dbReference>
<dbReference type="InterPro" id="IPR050645">
    <property type="entry name" value="Histidine_acid_phosphatase"/>
</dbReference>
<dbReference type="PANTHER" id="PTHR11567:SF142">
    <property type="entry name" value="PHOSPHOGLYCERATE MUTASE-LIKE PROTEIN"/>
    <property type="match status" value="1"/>
</dbReference>